<dbReference type="AlphaFoldDB" id="A0AAD7LGK8"/>
<evidence type="ECO:0000256" key="6">
    <source>
        <dbReference type="ARBA" id="ARBA00023242"/>
    </source>
</evidence>
<protein>
    <submittedName>
        <fullName evidence="9">Transcription factor</fullName>
    </submittedName>
</protein>
<dbReference type="InterPro" id="IPR045239">
    <property type="entry name" value="bHLH95_bHLH"/>
</dbReference>
<comment type="subunit">
    <text evidence="2">Homodimer.</text>
</comment>
<organism evidence="9 10">
    <name type="scientific">Quillaja saponaria</name>
    <name type="common">Soap bark tree</name>
    <dbReference type="NCBI Taxonomy" id="32244"/>
    <lineage>
        <taxon>Eukaryota</taxon>
        <taxon>Viridiplantae</taxon>
        <taxon>Streptophyta</taxon>
        <taxon>Embryophyta</taxon>
        <taxon>Tracheophyta</taxon>
        <taxon>Spermatophyta</taxon>
        <taxon>Magnoliopsida</taxon>
        <taxon>eudicotyledons</taxon>
        <taxon>Gunneridae</taxon>
        <taxon>Pentapetalae</taxon>
        <taxon>rosids</taxon>
        <taxon>fabids</taxon>
        <taxon>Fabales</taxon>
        <taxon>Quillajaceae</taxon>
        <taxon>Quillaja</taxon>
    </lineage>
</organism>
<gene>
    <name evidence="9" type="ORF">O6P43_018610</name>
</gene>
<evidence type="ECO:0000256" key="3">
    <source>
        <dbReference type="ARBA" id="ARBA00023015"/>
    </source>
</evidence>
<reference evidence="9" key="1">
    <citation type="journal article" date="2023" name="Science">
        <title>Elucidation of the pathway for biosynthesis of saponin adjuvants from the soapbark tree.</title>
        <authorList>
            <person name="Reed J."/>
            <person name="Orme A."/>
            <person name="El-Demerdash A."/>
            <person name="Owen C."/>
            <person name="Martin L.B.B."/>
            <person name="Misra R.C."/>
            <person name="Kikuchi S."/>
            <person name="Rejzek M."/>
            <person name="Martin A.C."/>
            <person name="Harkess A."/>
            <person name="Leebens-Mack J."/>
            <person name="Louveau T."/>
            <person name="Stephenson M.J."/>
            <person name="Osbourn A."/>
        </authorList>
    </citation>
    <scope>NUCLEOTIDE SEQUENCE</scope>
    <source>
        <strain evidence="9">S10</strain>
    </source>
</reference>
<dbReference type="EMBL" id="JARAOO010000008">
    <property type="protein sequence ID" value="KAJ7957786.1"/>
    <property type="molecule type" value="Genomic_DNA"/>
</dbReference>
<keyword evidence="3" id="KW-0805">Transcription regulation</keyword>
<name>A0AAD7LGK8_QUISA</name>
<dbReference type="FunFam" id="4.10.280.10:FF:000032">
    <property type="entry name" value="Transcription factor bHLH123 family"/>
    <property type="match status" value="1"/>
</dbReference>
<dbReference type="PANTHER" id="PTHR16223:SF56">
    <property type="entry name" value="TRANSCRIPTION FACTOR BHLH110"/>
    <property type="match status" value="1"/>
</dbReference>
<evidence type="ECO:0000256" key="1">
    <source>
        <dbReference type="ARBA" id="ARBA00004123"/>
    </source>
</evidence>
<evidence type="ECO:0000313" key="9">
    <source>
        <dbReference type="EMBL" id="KAJ7957786.1"/>
    </source>
</evidence>
<dbReference type="Gene3D" id="4.10.280.10">
    <property type="entry name" value="Helix-loop-helix DNA-binding domain"/>
    <property type="match status" value="1"/>
</dbReference>
<evidence type="ECO:0000313" key="10">
    <source>
        <dbReference type="Proteomes" id="UP001163823"/>
    </source>
</evidence>
<dbReference type="SUPFAM" id="SSF47459">
    <property type="entry name" value="HLH, helix-loop-helix DNA-binding domain"/>
    <property type="match status" value="1"/>
</dbReference>
<keyword evidence="6" id="KW-0539">Nucleus</keyword>
<feature type="region of interest" description="Disordered" evidence="7">
    <location>
        <begin position="344"/>
        <end position="368"/>
    </location>
</feature>
<keyword evidence="10" id="KW-1185">Reference proteome</keyword>
<evidence type="ECO:0000259" key="8">
    <source>
        <dbReference type="PROSITE" id="PS50888"/>
    </source>
</evidence>
<keyword evidence="5" id="KW-0804">Transcription</keyword>
<accession>A0AAD7LGK8</accession>
<evidence type="ECO:0000256" key="5">
    <source>
        <dbReference type="ARBA" id="ARBA00023163"/>
    </source>
</evidence>
<dbReference type="GO" id="GO:0000978">
    <property type="term" value="F:RNA polymerase II cis-regulatory region sequence-specific DNA binding"/>
    <property type="evidence" value="ECO:0007669"/>
    <property type="project" value="TreeGrafter"/>
</dbReference>
<dbReference type="KEGG" id="qsa:O6P43_018610"/>
<dbReference type="PROSITE" id="PS50888">
    <property type="entry name" value="BHLH"/>
    <property type="match status" value="1"/>
</dbReference>
<dbReference type="CDD" id="cd11393">
    <property type="entry name" value="bHLH_AtbHLH_like"/>
    <property type="match status" value="1"/>
</dbReference>
<sequence>MFCYPERVKRKTQKVGKSKLYDKIIIMESTNDLHHQHHHHLQDQLDVGTSSSLSTTVPSWYGVGSNSHAWTPNINTLNNAGNNIFNSNFIQVIPNSRVSSHKDDIQVSPLDNAMIQDLGYQWATSSNGGSCLTRSQSTHDHDHHLQISKIKDEISGAFPKFTEMLNTDSTPSSTVIEDYSFPPSRQTKDEHKDLNIDLSEKLLLKTLSTREFYSNPHQNCQSLIGGVVGIPSRGNFSQIYPSVKISNLNNDHQSSSSPISSSLDMNLQALDPLTSSRFSGSFGHCSHDHVLGRHTDRQSLPFVLDHHMHHSIINDRSSCSPSNVSHFTNIGGMADQAKRPSTLMKPKACQSQSAPKKSRLESHTPCPPIKVRKEKLGDRIAALQQLVAPFGKTDTASVLMEATGYIKFLQHQVETLSVPYMKSAGNQSIRVIQGGSTIEDENERDLRSRGLCLVPLSCMSYVIGDVAGGGGAWPPPNLARGT</sequence>
<proteinExistence type="predicted"/>
<evidence type="ECO:0000256" key="2">
    <source>
        <dbReference type="ARBA" id="ARBA00011738"/>
    </source>
</evidence>
<dbReference type="InterPro" id="IPR036638">
    <property type="entry name" value="HLH_DNA-bd_sf"/>
</dbReference>
<dbReference type="GO" id="GO:0000981">
    <property type="term" value="F:DNA-binding transcription factor activity, RNA polymerase II-specific"/>
    <property type="evidence" value="ECO:0007669"/>
    <property type="project" value="TreeGrafter"/>
</dbReference>
<comment type="subcellular location">
    <subcellularLocation>
        <location evidence="1">Nucleus</location>
    </subcellularLocation>
</comment>
<dbReference type="GO" id="GO:0005634">
    <property type="term" value="C:nucleus"/>
    <property type="evidence" value="ECO:0007669"/>
    <property type="project" value="UniProtKB-SubCell"/>
</dbReference>
<evidence type="ECO:0000256" key="7">
    <source>
        <dbReference type="SAM" id="MobiDB-lite"/>
    </source>
</evidence>
<dbReference type="Proteomes" id="UP001163823">
    <property type="component" value="Chromosome 8"/>
</dbReference>
<dbReference type="PANTHER" id="PTHR16223">
    <property type="entry name" value="TRANSCRIPTION FACTOR BHLH83-RELATED"/>
    <property type="match status" value="1"/>
</dbReference>
<dbReference type="GO" id="GO:0046983">
    <property type="term" value="F:protein dimerization activity"/>
    <property type="evidence" value="ECO:0007669"/>
    <property type="project" value="InterPro"/>
</dbReference>
<keyword evidence="4" id="KW-0238">DNA-binding</keyword>
<evidence type="ECO:0000256" key="4">
    <source>
        <dbReference type="ARBA" id="ARBA00023125"/>
    </source>
</evidence>
<feature type="domain" description="BHLH" evidence="8">
    <location>
        <begin position="360"/>
        <end position="409"/>
    </location>
</feature>
<comment type="caution">
    <text evidence="9">The sequence shown here is derived from an EMBL/GenBank/DDBJ whole genome shotgun (WGS) entry which is preliminary data.</text>
</comment>
<dbReference type="InterPro" id="IPR011598">
    <property type="entry name" value="bHLH_dom"/>
</dbReference>
<dbReference type="InterPro" id="IPR045843">
    <property type="entry name" value="IND-like"/>
</dbReference>